<evidence type="ECO:0000313" key="2">
    <source>
        <dbReference type="Proteomes" id="UP000183832"/>
    </source>
</evidence>
<reference evidence="1 2" key="1">
    <citation type="submission" date="2015-04" db="EMBL/GenBank/DDBJ databases">
        <authorList>
            <person name="Syromyatnikov M.Y."/>
            <person name="Popov V.N."/>
        </authorList>
    </citation>
    <scope>NUCLEOTIDE SEQUENCE [LARGE SCALE GENOMIC DNA]</scope>
</reference>
<dbReference type="Proteomes" id="UP000183832">
    <property type="component" value="Unassembled WGS sequence"/>
</dbReference>
<organism evidence="1 2">
    <name type="scientific">Clunio marinus</name>
    <dbReference type="NCBI Taxonomy" id="568069"/>
    <lineage>
        <taxon>Eukaryota</taxon>
        <taxon>Metazoa</taxon>
        <taxon>Ecdysozoa</taxon>
        <taxon>Arthropoda</taxon>
        <taxon>Hexapoda</taxon>
        <taxon>Insecta</taxon>
        <taxon>Pterygota</taxon>
        <taxon>Neoptera</taxon>
        <taxon>Endopterygota</taxon>
        <taxon>Diptera</taxon>
        <taxon>Nematocera</taxon>
        <taxon>Chironomoidea</taxon>
        <taxon>Chironomidae</taxon>
        <taxon>Clunio</taxon>
    </lineage>
</organism>
<evidence type="ECO:0000313" key="1">
    <source>
        <dbReference type="EMBL" id="CRL01209.1"/>
    </source>
</evidence>
<name>A0A1J1IRR4_9DIPT</name>
<dbReference type="EMBL" id="CVRI01000055">
    <property type="protein sequence ID" value="CRL01209.1"/>
    <property type="molecule type" value="Genomic_DNA"/>
</dbReference>
<gene>
    <name evidence="1" type="ORF">CLUMA_CG014707</name>
</gene>
<protein>
    <submittedName>
        <fullName evidence="1">CLUMA_CG014707, isoform A</fullName>
    </submittedName>
</protein>
<sequence length="189" mass="21950">MVYSQTGLQKSFLELAQALNFNATHHLRLISKVQKSCQKGDKIVVLRKKAIQLLVSWLSSFTENMNLRLQYLTTGNSDLIHNTIVLLVMKDFSNIPTNNDVKRHRVSHLAFNQLNLNLSKKTRNLSMFENSKDQRENIKLLEVKKSVTRNINMKTSSPIRAHNVNRVLGKREKFDHWLIMYIVDHAEIP</sequence>
<keyword evidence="2" id="KW-1185">Reference proteome</keyword>
<accession>A0A1J1IRR4</accession>
<dbReference type="AlphaFoldDB" id="A0A1J1IRR4"/>
<proteinExistence type="predicted"/>